<comment type="pathway">
    <text evidence="3 19">Cofactor biosynthesis; adenosylcobalamin biosynthesis; adenosylcobalamin from cob(II)yrinate a,c-diamide: step 7/7.</text>
</comment>
<dbReference type="Proteomes" id="UP000189935">
    <property type="component" value="Chromosome I"/>
</dbReference>
<evidence type="ECO:0000256" key="18">
    <source>
        <dbReference type="ARBA" id="ARBA00049504"/>
    </source>
</evidence>
<evidence type="ECO:0000256" key="19">
    <source>
        <dbReference type="HAMAP-Rule" id="MF_00719"/>
    </source>
</evidence>
<name>A0A1M6SBS9_9BRAD</name>
<dbReference type="GO" id="GO:0009236">
    <property type="term" value="P:cobalamin biosynthetic process"/>
    <property type="evidence" value="ECO:0007669"/>
    <property type="project" value="UniProtKB-UniRule"/>
</dbReference>
<reference evidence="20 21" key="1">
    <citation type="submission" date="2016-11" db="EMBL/GenBank/DDBJ databases">
        <authorList>
            <person name="Jaros S."/>
            <person name="Januszkiewicz K."/>
            <person name="Wedrychowicz H."/>
        </authorList>
    </citation>
    <scope>NUCLEOTIDE SEQUENCE [LARGE SCALE GENOMIC DNA]</scope>
    <source>
        <strain evidence="20 21">GAS499</strain>
    </source>
</reference>
<proteinExistence type="inferred from homology"/>
<evidence type="ECO:0000256" key="6">
    <source>
        <dbReference type="ARBA" id="ARBA00015850"/>
    </source>
</evidence>
<dbReference type="PANTHER" id="PTHR34148">
    <property type="entry name" value="ADENOSYLCOBINAMIDE-GDP RIBAZOLETRANSFERASE"/>
    <property type="match status" value="1"/>
</dbReference>
<comment type="similarity">
    <text evidence="4 19">Belongs to the CobS family.</text>
</comment>
<dbReference type="Pfam" id="PF02654">
    <property type="entry name" value="CobS"/>
    <property type="match status" value="1"/>
</dbReference>
<evidence type="ECO:0000256" key="15">
    <source>
        <dbReference type="ARBA" id="ARBA00032605"/>
    </source>
</evidence>
<evidence type="ECO:0000256" key="17">
    <source>
        <dbReference type="ARBA" id="ARBA00048623"/>
    </source>
</evidence>
<dbReference type="NCBIfam" id="TIGR00317">
    <property type="entry name" value="cobS"/>
    <property type="match status" value="1"/>
</dbReference>
<evidence type="ECO:0000313" key="21">
    <source>
        <dbReference type="Proteomes" id="UP000189935"/>
    </source>
</evidence>
<evidence type="ECO:0000256" key="10">
    <source>
        <dbReference type="ARBA" id="ARBA00022692"/>
    </source>
</evidence>
<feature type="transmembrane region" description="Helical" evidence="19">
    <location>
        <begin position="177"/>
        <end position="202"/>
    </location>
</feature>
<dbReference type="UniPathway" id="UPA00148">
    <property type="reaction ID" value="UER00238"/>
</dbReference>
<keyword evidence="13 19" id="KW-0472">Membrane</keyword>
<comment type="catalytic activity">
    <reaction evidence="18 19">
        <text>alpha-ribazole 5'-phosphate + adenosylcob(III)inamide-GDP = adenosylcob(III)alamin 5'-phosphate + GMP + H(+)</text>
        <dbReference type="Rhea" id="RHEA:23560"/>
        <dbReference type="ChEBI" id="CHEBI:15378"/>
        <dbReference type="ChEBI" id="CHEBI:57918"/>
        <dbReference type="ChEBI" id="CHEBI:58115"/>
        <dbReference type="ChEBI" id="CHEBI:60487"/>
        <dbReference type="ChEBI" id="CHEBI:60493"/>
        <dbReference type="EC" id="2.7.8.26"/>
    </reaction>
</comment>
<dbReference type="EMBL" id="LT670844">
    <property type="protein sequence ID" value="SHK42191.1"/>
    <property type="molecule type" value="Genomic_DNA"/>
</dbReference>
<organism evidence="20 21">
    <name type="scientific">Bradyrhizobium lablabi</name>
    <dbReference type="NCBI Taxonomy" id="722472"/>
    <lineage>
        <taxon>Bacteria</taxon>
        <taxon>Pseudomonadati</taxon>
        <taxon>Pseudomonadota</taxon>
        <taxon>Alphaproteobacteria</taxon>
        <taxon>Hyphomicrobiales</taxon>
        <taxon>Nitrobacteraceae</taxon>
        <taxon>Bradyrhizobium</taxon>
    </lineage>
</organism>
<evidence type="ECO:0000256" key="9">
    <source>
        <dbReference type="ARBA" id="ARBA00022679"/>
    </source>
</evidence>
<keyword evidence="11 19" id="KW-0460">Magnesium</keyword>
<dbReference type="GO" id="GO:0008818">
    <property type="term" value="F:cobalamin 5'-phosphate synthase activity"/>
    <property type="evidence" value="ECO:0007669"/>
    <property type="project" value="UniProtKB-UniRule"/>
</dbReference>
<comment type="cofactor">
    <cofactor evidence="1 19">
        <name>Mg(2+)</name>
        <dbReference type="ChEBI" id="CHEBI:18420"/>
    </cofactor>
</comment>
<dbReference type="RefSeq" id="WP_079539295.1">
    <property type="nucleotide sequence ID" value="NZ_LT670844.1"/>
</dbReference>
<sequence>MIPRGLIVAVQFLTRLPTPGITDLKPQDLSQSAVFFPFVGVMIGAAVALPIWGLRPVDPWVGALAAVIIWVWITGGLHLDGLGDVADAFGASHRNRERFLEVLDDPHAGGFAVMAITLQIASKLVLLASVAATASPWALILIPAWARFGALVWSHTVPTLKSGLAEKFSSDIRWSMIAAWSVVLVGASAWAAPPLIAALVVIPLGSLFWRWRLGGINGDCLGASVEVTESLLLLALVLGKV</sequence>
<dbReference type="AlphaFoldDB" id="A0A1M6SBS9"/>
<accession>A0A1M6SBS9</accession>
<dbReference type="EC" id="2.7.8.26" evidence="5 19"/>
<dbReference type="PANTHER" id="PTHR34148:SF1">
    <property type="entry name" value="ADENOSYLCOBINAMIDE-GDP RIBAZOLETRANSFERASE"/>
    <property type="match status" value="1"/>
</dbReference>
<feature type="transmembrane region" description="Helical" evidence="19">
    <location>
        <begin position="34"/>
        <end position="54"/>
    </location>
</feature>
<evidence type="ECO:0000256" key="3">
    <source>
        <dbReference type="ARBA" id="ARBA00004663"/>
    </source>
</evidence>
<keyword evidence="10 19" id="KW-0812">Transmembrane</keyword>
<evidence type="ECO:0000256" key="13">
    <source>
        <dbReference type="ARBA" id="ARBA00023136"/>
    </source>
</evidence>
<evidence type="ECO:0000256" key="2">
    <source>
        <dbReference type="ARBA" id="ARBA00004651"/>
    </source>
</evidence>
<evidence type="ECO:0000256" key="1">
    <source>
        <dbReference type="ARBA" id="ARBA00001946"/>
    </source>
</evidence>
<dbReference type="GO" id="GO:0005886">
    <property type="term" value="C:plasma membrane"/>
    <property type="evidence" value="ECO:0007669"/>
    <property type="project" value="UniProtKB-SubCell"/>
</dbReference>
<dbReference type="InterPro" id="IPR003805">
    <property type="entry name" value="CobS"/>
</dbReference>
<evidence type="ECO:0000256" key="4">
    <source>
        <dbReference type="ARBA" id="ARBA00010561"/>
    </source>
</evidence>
<keyword evidence="7 19" id="KW-1003">Cell membrane</keyword>
<keyword evidence="12 19" id="KW-1133">Transmembrane helix</keyword>
<protein>
    <recommendedName>
        <fullName evidence="6 19">Adenosylcobinamide-GDP ribazoletransferase</fullName>
        <ecNumber evidence="5 19">2.7.8.26</ecNumber>
    </recommendedName>
    <alternativeName>
        <fullName evidence="16 19">Cobalamin synthase</fullName>
    </alternativeName>
    <alternativeName>
        <fullName evidence="15 19">Cobalamin-5'-phosphate synthase</fullName>
    </alternativeName>
</protein>
<dbReference type="GO" id="GO:0051073">
    <property type="term" value="F:adenosylcobinamide-GDP ribazoletransferase activity"/>
    <property type="evidence" value="ECO:0007669"/>
    <property type="project" value="UniProtKB-UniRule"/>
</dbReference>
<evidence type="ECO:0000256" key="14">
    <source>
        <dbReference type="ARBA" id="ARBA00025228"/>
    </source>
</evidence>
<dbReference type="HAMAP" id="MF_00719">
    <property type="entry name" value="CobS"/>
    <property type="match status" value="1"/>
</dbReference>
<evidence type="ECO:0000256" key="5">
    <source>
        <dbReference type="ARBA" id="ARBA00013200"/>
    </source>
</evidence>
<feature type="transmembrane region" description="Helical" evidence="19">
    <location>
        <begin position="60"/>
        <end position="79"/>
    </location>
</feature>
<keyword evidence="9 19" id="KW-0808">Transferase</keyword>
<evidence type="ECO:0000256" key="16">
    <source>
        <dbReference type="ARBA" id="ARBA00032853"/>
    </source>
</evidence>
<comment type="function">
    <text evidence="14 19">Joins adenosylcobinamide-GDP and alpha-ribazole to generate adenosylcobalamin (Ado-cobalamin). Also synthesizes adenosylcobalamin 5'-phosphate from adenosylcobinamide-GDP and alpha-ribazole 5'-phosphate.</text>
</comment>
<evidence type="ECO:0000256" key="7">
    <source>
        <dbReference type="ARBA" id="ARBA00022475"/>
    </source>
</evidence>
<dbReference type="OrthoDB" id="9794626at2"/>
<evidence type="ECO:0000313" key="20">
    <source>
        <dbReference type="EMBL" id="SHK42191.1"/>
    </source>
</evidence>
<evidence type="ECO:0000256" key="8">
    <source>
        <dbReference type="ARBA" id="ARBA00022573"/>
    </source>
</evidence>
<feature type="transmembrane region" description="Helical" evidence="19">
    <location>
        <begin position="124"/>
        <end position="146"/>
    </location>
</feature>
<comment type="subcellular location">
    <subcellularLocation>
        <location evidence="2 19">Cell membrane</location>
        <topology evidence="2 19">Multi-pass membrane protein</topology>
    </subcellularLocation>
</comment>
<keyword evidence="8 19" id="KW-0169">Cobalamin biosynthesis</keyword>
<gene>
    <name evidence="19" type="primary">cobS</name>
    <name evidence="20" type="ORF">SAMN05444159_3220</name>
</gene>
<evidence type="ECO:0000256" key="12">
    <source>
        <dbReference type="ARBA" id="ARBA00022989"/>
    </source>
</evidence>
<comment type="catalytic activity">
    <reaction evidence="17 19">
        <text>alpha-ribazole + adenosylcob(III)inamide-GDP = adenosylcob(III)alamin + GMP + H(+)</text>
        <dbReference type="Rhea" id="RHEA:16049"/>
        <dbReference type="ChEBI" id="CHEBI:10329"/>
        <dbReference type="ChEBI" id="CHEBI:15378"/>
        <dbReference type="ChEBI" id="CHEBI:18408"/>
        <dbReference type="ChEBI" id="CHEBI:58115"/>
        <dbReference type="ChEBI" id="CHEBI:60487"/>
        <dbReference type="EC" id="2.7.8.26"/>
    </reaction>
</comment>
<evidence type="ECO:0000256" key="11">
    <source>
        <dbReference type="ARBA" id="ARBA00022842"/>
    </source>
</evidence>